<feature type="compositionally biased region" description="Low complexity" evidence="1">
    <location>
        <begin position="264"/>
        <end position="277"/>
    </location>
</feature>
<organism evidence="2 3">
    <name type="scientific">Paecilomyces lecythidis</name>
    <dbReference type="NCBI Taxonomy" id="3004212"/>
    <lineage>
        <taxon>Eukaryota</taxon>
        <taxon>Fungi</taxon>
        <taxon>Dikarya</taxon>
        <taxon>Ascomycota</taxon>
        <taxon>Pezizomycotina</taxon>
        <taxon>Eurotiomycetes</taxon>
        <taxon>Eurotiomycetidae</taxon>
        <taxon>Eurotiales</taxon>
        <taxon>Thermoascaceae</taxon>
        <taxon>Paecilomyces</taxon>
    </lineage>
</organism>
<name>A0ABR3YEG3_9EURO</name>
<feature type="region of interest" description="Disordered" evidence="1">
    <location>
        <begin position="137"/>
        <end position="283"/>
    </location>
</feature>
<evidence type="ECO:0000313" key="3">
    <source>
        <dbReference type="Proteomes" id="UP001583193"/>
    </source>
</evidence>
<comment type="caution">
    <text evidence="2">The sequence shown here is derived from an EMBL/GenBank/DDBJ whole genome shotgun (WGS) entry which is preliminary data.</text>
</comment>
<feature type="compositionally biased region" description="Low complexity" evidence="1">
    <location>
        <begin position="226"/>
        <end position="238"/>
    </location>
</feature>
<keyword evidence="3" id="KW-1185">Reference proteome</keyword>
<proteinExistence type="predicted"/>
<feature type="compositionally biased region" description="Low complexity" evidence="1">
    <location>
        <begin position="200"/>
        <end position="209"/>
    </location>
</feature>
<feature type="compositionally biased region" description="Gly residues" evidence="1">
    <location>
        <begin position="138"/>
        <end position="154"/>
    </location>
</feature>
<reference evidence="2 3" key="1">
    <citation type="journal article" date="2024" name="IMA Fungus">
        <title>IMA Genome - F19 : A genome assembly and annotation guide to empower mycologists, including annotated draft genome sequences of Ceratocystis pirilliformis, Diaporthe australafricana, Fusarium ophioides, Paecilomyces lecythidis, and Sporothrix stenoceras.</title>
        <authorList>
            <person name="Aylward J."/>
            <person name="Wilson A.M."/>
            <person name="Visagie C.M."/>
            <person name="Spraker J."/>
            <person name="Barnes I."/>
            <person name="Buitendag C."/>
            <person name="Ceriani C."/>
            <person name="Del Mar Angel L."/>
            <person name="du Plessis D."/>
            <person name="Fuchs T."/>
            <person name="Gasser K."/>
            <person name="Kramer D."/>
            <person name="Li W."/>
            <person name="Munsamy K."/>
            <person name="Piso A."/>
            <person name="Price J.L."/>
            <person name="Sonnekus B."/>
            <person name="Thomas C."/>
            <person name="van der Nest A."/>
            <person name="van Dijk A."/>
            <person name="van Heerden A."/>
            <person name="van Vuuren N."/>
            <person name="Yilmaz N."/>
            <person name="Duong T.A."/>
            <person name="van der Merwe N.A."/>
            <person name="Wingfield M.J."/>
            <person name="Wingfield B.D."/>
        </authorList>
    </citation>
    <scope>NUCLEOTIDE SEQUENCE [LARGE SCALE GENOMIC DNA]</scope>
    <source>
        <strain evidence="2 3">CMW 18167</strain>
    </source>
</reference>
<feature type="region of interest" description="Disordered" evidence="1">
    <location>
        <begin position="1"/>
        <end position="41"/>
    </location>
</feature>
<protein>
    <submittedName>
        <fullName evidence="2">Uncharacterized protein</fullName>
    </submittedName>
</protein>
<sequence>MATSTPNRRVPSTPVRARAPAASSSAARSPPRSTPPASTPRTINLFTQLKTIAESGCKINPSLYYDFPGYAEHTLQFSVGQYALLTDGLERPDFEWERACQIHLARKNIPQELVTLPLSDARANSLAAAAVAARTAGSGRGGVGGSGGVMGGGNDPNPSMNKYIMAGVPRMPRAQRVSGPEGSGSGSGSGSGNGSGNGNGNANANANANVSTPEKVLITNADKGRPVYYVPQRPYPGQSQAQVPGPGQKRGNVAGMGGGDEETTTTMATPSSTISSIGGPKTP</sequence>
<dbReference type="EMBL" id="JAVDPF010000001">
    <property type="protein sequence ID" value="KAL1886198.1"/>
    <property type="molecule type" value="Genomic_DNA"/>
</dbReference>
<feature type="compositionally biased region" description="Low complexity" evidence="1">
    <location>
        <begin position="8"/>
        <end position="31"/>
    </location>
</feature>
<feature type="compositionally biased region" description="Gly residues" evidence="1">
    <location>
        <begin position="181"/>
        <end position="199"/>
    </location>
</feature>
<dbReference type="Proteomes" id="UP001583193">
    <property type="component" value="Unassembled WGS sequence"/>
</dbReference>
<accession>A0ABR3YEG3</accession>
<gene>
    <name evidence="2" type="ORF">Plec18167_000127</name>
</gene>
<evidence type="ECO:0000256" key="1">
    <source>
        <dbReference type="SAM" id="MobiDB-lite"/>
    </source>
</evidence>
<evidence type="ECO:0000313" key="2">
    <source>
        <dbReference type="EMBL" id="KAL1886198.1"/>
    </source>
</evidence>